<reference evidence="2" key="3">
    <citation type="submission" date="2015-06" db="UniProtKB">
        <authorList>
            <consortium name="EnsemblProtists"/>
        </authorList>
    </citation>
    <scope>IDENTIFICATION</scope>
</reference>
<dbReference type="KEGG" id="gtt:GUITHDRAFT_144358"/>
<gene>
    <name evidence="1" type="ORF">GUITHDRAFT_144358</name>
</gene>
<evidence type="ECO:0000313" key="3">
    <source>
        <dbReference type="Proteomes" id="UP000011087"/>
    </source>
</evidence>
<keyword evidence="3" id="KW-1185">Reference proteome</keyword>
<dbReference type="PaxDb" id="55529-EKX38243"/>
<dbReference type="GeneID" id="17295049"/>
<organism evidence="1">
    <name type="scientific">Guillardia theta (strain CCMP2712)</name>
    <name type="common">Cryptophyte</name>
    <dbReference type="NCBI Taxonomy" id="905079"/>
    <lineage>
        <taxon>Eukaryota</taxon>
        <taxon>Cryptophyceae</taxon>
        <taxon>Pyrenomonadales</taxon>
        <taxon>Geminigeraceae</taxon>
        <taxon>Guillardia</taxon>
    </lineage>
</organism>
<protein>
    <recommendedName>
        <fullName evidence="4">Armadillo repeat-containing domain-containing protein</fullName>
    </recommendedName>
</protein>
<dbReference type="Gene3D" id="1.25.10.10">
    <property type="entry name" value="Leucine-rich Repeat Variant"/>
    <property type="match status" value="1"/>
</dbReference>
<dbReference type="SUPFAM" id="SSF48371">
    <property type="entry name" value="ARM repeat"/>
    <property type="match status" value="1"/>
</dbReference>
<evidence type="ECO:0000313" key="1">
    <source>
        <dbReference type="EMBL" id="EKX38243.1"/>
    </source>
</evidence>
<dbReference type="HOGENOM" id="CLU_1698882_0_0_1"/>
<evidence type="ECO:0008006" key="4">
    <source>
        <dbReference type="Google" id="ProtNLM"/>
    </source>
</evidence>
<sequence length="155" mass="17079">MRAARPEAKQRIGDRLEVESAVYLLKIQDSDTSDWSRRNLIGGRAKIIRRLIDLLDGNPWESKNAALCLGNLCCDCPINQVIIGTTTIGTRTIFSGLVRLVLHSKDETTKIFACLAINNLACNIENAHNICLFPFAIPGAIKSKYMIVSEFSAGT</sequence>
<dbReference type="EnsemblProtists" id="EKX38243">
    <property type="protein sequence ID" value="EKX38243"/>
    <property type="gene ID" value="GUITHDRAFT_144358"/>
</dbReference>
<reference evidence="1 3" key="1">
    <citation type="journal article" date="2012" name="Nature">
        <title>Algal genomes reveal evolutionary mosaicism and the fate of nucleomorphs.</title>
        <authorList>
            <consortium name="DOE Joint Genome Institute"/>
            <person name="Curtis B.A."/>
            <person name="Tanifuji G."/>
            <person name="Burki F."/>
            <person name="Gruber A."/>
            <person name="Irimia M."/>
            <person name="Maruyama S."/>
            <person name="Arias M.C."/>
            <person name="Ball S.G."/>
            <person name="Gile G.H."/>
            <person name="Hirakawa Y."/>
            <person name="Hopkins J.F."/>
            <person name="Kuo A."/>
            <person name="Rensing S.A."/>
            <person name="Schmutz J."/>
            <person name="Symeonidi A."/>
            <person name="Elias M."/>
            <person name="Eveleigh R.J."/>
            <person name="Herman E.K."/>
            <person name="Klute M.J."/>
            <person name="Nakayama T."/>
            <person name="Obornik M."/>
            <person name="Reyes-Prieto A."/>
            <person name="Armbrust E.V."/>
            <person name="Aves S.J."/>
            <person name="Beiko R.G."/>
            <person name="Coutinho P."/>
            <person name="Dacks J.B."/>
            <person name="Durnford D.G."/>
            <person name="Fast N.M."/>
            <person name="Green B.R."/>
            <person name="Grisdale C.J."/>
            <person name="Hempel F."/>
            <person name="Henrissat B."/>
            <person name="Hoppner M.P."/>
            <person name="Ishida K."/>
            <person name="Kim E."/>
            <person name="Koreny L."/>
            <person name="Kroth P.G."/>
            <person name="Liu Y."/>
            <person name="Malik S.B."/>
            <person name="Maier U.G."/>
            <person name="McRose D."/>
            <person name="Mock T."/>
            <person name="Neilson J.A."/>
            <person name="Onodera N.T."/>
            <person name="Poole A.M."/>
            <person name="Pritham E.J."/>
            <person name="Richards T.A."/>
            <person name="Rocap G."/>
            <person name="Roy S.W."/>
            <person name="Sarai C."/>
            <person name="Schaack S."/>
            <person name="Shirato S."/>
            <person name="Slamovits C.H."/>
            <person name="Spencer D.F."/>
            <person name="Suzuki S."/>
            <person name="Worden A.Z."/>
            <person name="Zauner S."/>
            <person name="Barry K."/>
            <person name="Bell C."/>
            <person name="Bharti A.K."/>
            <person name="Crow J.A."/>
            <person name="Grimwood J."/>
            <person name="Kramer R."/>
            <person name="Lindquist E."/>
            <person name="Lucas S."/>
            <person name="Salamov A."/>
            <person name="McFadden G.I."/>
            <person name="Lane C.E."/>
            <person name="Keeling P.J."/>
            <person name="Gray M.W."/>
            <person name="Grigoriev I.V."/>
            <person name="Archibald J.M."/>
        </authorList>
    </citation>
    <scope>NUCLEOTIDE SEQUENCE</scope>
    <source>
        <strain evidence="1 3">CCMP2712</strain>
    </source>
</reference>
<dbReference type="AlphaFoldDB" id="L1IPQ6"/>
<dbReference type="InterPro" id="IPR016024">
    <property type="entry name" value="ARM-type_fold"/>
</dbReference>
<reference evidence="3" key="2">
    <citation type="submission" date="2012-11" db="EMBL/GenBank/DDBJ databases">
        <authorList>
            <person name="Kuo A."/>
            <person name="Curtis B.A."/>
            <person name="Tanifuji G."/>
            <person name="Burki F."/>
            <person name="Gruber A."/>
            <person name="Irimia M."/>
            <person name="Maruyama S."/>
            <person name="Arias M.C."/>
            <person name="Ball S.G."/>
            <person name="Gile G.H."/>
            <person name="Hirakawa Y."/>
            <person name="Hopkins J.F."/>
            <person name="Rensing S.A."/>
            <person name="Schmutz J."/>
            <person name="Symeonidi A."/>
            <person name="Elias M."/>
            <person name="Eveleigh R.J."/>
            <person name="Herman E.K."/>
            <person name="Klute M.J."/>
            <person name="Nakayama T."/>
            <person name="Obornik M."/>
            <person name="Reyes-Prieto A."/>
            <person name="Armbrust E.V."/>
            <person name="Aves S.J."/>
            <person name="Beiko R.G."/>
            <person name="Coutinho P."/>
            <person name="Dacks J.B."/>
            <person name="Durnford D.G."/>
            <person name="Fast N.M."/>
            <person name="Green B.R."/>
            <person name="Grisdale C."/>
            <person name="Hempe F."/>
            <person name="Henrissat B."/>
            <person name="Hoppner M.P."/>
            <person name="Ishida K.-I."/>
            <person name="Kim E."/>
            <person name="Koreny L."/>
            <person name="Kroth P.G."/>
            <person name="Liu Y."/>
            <person name="Malik S.-B."/>
            <person name="Maier U.G."/>
            <person name="McRose D."/>
            <person name="Mock T."/>
            <person name="Neilson J.A."/>
            <person name="Onodera N.T."/>
            <person name="Poole A.M."/>
            <person name="Pritham E.J."/>
            <person name="Richards T.A."/>
            <person name="Rocap G."/>
            <person name="Roy S.W."/>
            <person name="Sarai C."/>
            <person name="Schaack S."/>
            <person name="Shirato S."/>
            <person name="Slamovits C.H."/>
            <person name="Spencer D.F."/>
            <person name="Suzuki S."/>
            <person name="Worden A.Z."/>
            <person name="Zauner S."/>
            <person name="Barry K."/>
            <person name="Bell C."/>
            <person name="Bharti A.K."/>
            <person name="Crow J.A."/>
            <person name="Grimwood J."/>
            <person name="Kramer R."/>
            <person name="Lindquist E."/>
            <person name="Lucas S."/>
            <person name="Salamov A."/>
            <person name="McFadden G.I."/>
            <person name="Lane C.E."/>
            <person name="Keeling P.J."/>
            <person name="Gray M.W."/>
            <person name="Grigoriev I.V."/>
            <person name="Archibald J.M."/>
        </authorList>
    </citation>
    <scope>NUCLEOTIDE SEQUENCE</scope>
    <source>
        <strain evidence="3">CCMP2712</strain>
    </source>
</reference>
<dbReference type="RefSeq" id="XP_005825223.1">
    <property type="nucleotide sequence ID" value="XM_005825166.1"/>
</dbReference>
<accession>L1IPQ6</accession>
<dbReference type="InterPro" id="IPR011989">
    <property type="entry name" value="ARM-like"/>
</dbReference>
<proteinExistence type="predicted"/>
<dbReference type="EMBL" id="JH993050">
    <property type="protein sequence ID" value="EKX38243.1"/>
    <property type="molecule type" value="Genomic_DNA"/>
</dbReference>
<dbReference type="Proteomes" id="UP000011087">
    <property type="component" value="Unassembled WGS sequence"/>
</dbReference>
<name>L1IPQ6_GUITC</name>
<evidence type="ECO:0000313" key="2">
    <source>
        <dbReference type="EnsemblProtists" id="EKX38243"/>
    </source>
</evidence>